<reference evidence="1 2" key="1">
    <citation type="submission" date="2016-04" db="EMBL/GenBank/DDBJ databases">
        <title>The genome of Intoshia linei affirms orthonectids as highly simplified spiralians.</title>
        <authorList>
            <person name="Mikhailov K.V."/>
            <person name="Slusarev G.S."/>
            <person name="Nikitin M.A."/>
            <person name="Logacheva M.D."/>
            <person name="Penin A."/>
            <person name="Aleoshin V."/>
            <person name="Panchin Y.V."/>
        </authorList>
    </citation>
    <scope>NUCLEOTIDE SEQUENCE [LARGE SCALE GENOMIC DNA]</scope>
    <source>
        <strain evidence="1">Intl2013</strain>
        <tissue evidence="1">Whole animal</tissue>
    </source>
</reference>
<protein>
    <submittedName>
        <fullName evidence="1">Uncharacterized protein</fullName>
    </submittedName>
</protein>
<proteinExistence type="predicted"/>
<gene>
    <name evidence="1" type="ORF">A3Q56_06383</name>
</gene>
<dbReference type="AlphaFoldDB" id="A0A177AXH0"/>
<accession>A0A177AXH0</accession>
<comment type="caution">
    <text evidence="1">The sequence shown here is derived from an EMBL/GenBank/DDBJ whole genome shotgun (WGS) entry which is preliminary data.</text>
</comment>
<evidence type="ECO:0000313" key="2">
    <source>
        <dbReference type="Proteomes" id="UP000078046"/>
    </source>
</evidence>
<dbReference type="Proteomes" id="UP000078046">
    <property type="component" value="Unassembled WGS sequence"/>
</dbReference>
<dbReference type="EMBL" id="LWCA01001108">
    <property type="protein sequence ID" value="OAF65894.1"/>
    <property type="molecule type" value="Genomic_DNA"/>
</dbReference>
<organism evidence="1 2">
    <name type="scientific">Intoshia linei</name>
    <dbReference type="NCBI Taxonomy" id="1819745"/>
    <lineage>
        <taxon>Eukaryota</taxon>
        <taxon>Metazoa</taxon>
        <taxon>Spiralia</taxon>
        <taxon>Lophotrochozoa</taxon>
        <taxon>Mesozoa</taxon>
        <taxon>Orthonectida</taxon>
        <taxon>Rhopaluridae</taxon>
        <taxon>Intoshia</taxon>
    </lineage>
</organism>
<keyword evidence="2" id="KW-1185">Reference proteome</keyword>
<sequence length="206" mass="24212">MVLNCFECIRNREKKNDGLTNPFRSIFSSISNRLKIFNNCEKIKLTVKLEMENEPLNCSIDSIADNVNVNYRNVFNTCIHEINEKSLNTSIFQHKTIERGKSRDLCNESVHNRLHKNTIKLLEVINLNGLKEVESEKSISNKNFMFFKKSKPKRFSYPKVLINNIPCFYSEIQSYHNRSKFNNPPKMTVYPTRRHSLPINIKKIII</sequence>
<name>A0A177AXH0_9BILA</name>
<evidence type="ECO:0000313" key="1">
    <source>
        <dbReference type="EMBL" id="OAF65894.1"/>
    </source>
</evidence>